<gene>
    <name evidence="2" type="ORF">RB2654_10603</name>
</gene>
<protein>
    <submittedName>
        <fullName evidence="2">Uncharacterized protein</fullName>
    </submittedName>
</protein>
<comment type="caution">
    <text evidence="2">The sequence shown here is derived from an EMBL/GenBank/DDBJ whole genome shotgun (WGS) entry which is preliminary data.</text>
</comment>
<dbReference type="EMBL" id="AAMT01000006">
    <property type="protein sequence ID" value="EAQ12941.1"/>
    <property type="molecule type" value="Genomic_DNA"/>
</dbReference>
<evidence type="ECO:0000313" key="3">
    <source>
        <dbReference type="Proteomes" id="UP000002931"/>
    </source>
</evidence>
<dbReference type="HOGENOM" id="CLU_1303660_0_0_5"/>
<name>A3VF26_9RHOB</name>
<evidence type="ECO:0000256" key="1">
    <source>
        <dbReference type="SAM" id="SignalP"/>
    </source>
</evidence>
<dbReference type="RefSeq" id="WP_008331337.1">
    <property type="nucleotide sequence ID" value="NZ_CH902578.1"/>
</dbReference>
<dbReference type="eggNOG" id="ENOG502ZR2D">
    <property type="taxonomic scope" value="Bacteria"/>
</dbReference>
<dbReference type="AlphaFoldDB" id="A3VF26"/>
<dbReference type="Proteomes" id="UP000002931">
    <property type="component" value="Unassembled WGS sequence"/>
</dbReference>
<keyword evidence="3" id="KW-1185">Reference proteome</keyword>
<organism evidence="2 3">
    <name type="scientific">Maritimibacter alkaliphilus HTCC2654</name>
    <dbReference type="NCBI Taxonomy" id="314271"/>
    <lineage>
        <taxon>Bacteria</taxon>
        <taxon>Pseudomonadati</taxon>
        <taxon>Pseudomonadota</taxon>
        <taxon>Alphaproteobacteria</taxon>
        <taxon>Rhodobacterales</taxon>
        <taxon>Roseobacteraceae</taxon>
        <taxon>Maritimibacter</taxon>
    </lineage>
</organism>
<sequence>MRIFLLSPVLLAATPLLADACLDEVKAMYLEDGGVFDPAFDIQHQEVTFNRMPDGTEQIVVTARWQAPDQVISAFPDGRFMLLWGQDFYDGSSWDGPWTDTGSDNPYDAMEFARDMNASSAASITEARCDGEVEVEGRTLLRYAYRVRTETAGGQSWWESDQVLYIDPETGRMAINEEHNLMESWAPEPKDYVRVTTADYGTDFAIAAPEG</sequence>
<keyword evidence="1" id="KW-0732">Signal</keyword>
<proteinExistence type="predicted"/>
<accession>A3VF26</accession>
<feature type="chain" id="PRO_5002662198" evidence="1">
    <location>
        <begin position="21"/>
        <end position="211"/>
    </location>
</feature>
<feature type="signal peptide" evidence="1">
    <location>
        <begin position="1"/>
        <end position="20"/>
    </location>
</feature>
<reference evidence="2 3" key="1">
    <citation type="journal article" date="2010" name="J. Bacteriol.">
        <title>Genome sequences of Pelagibaca bermudensis HTCC2601T and Maritimibacter alkaliphilus HTCC2654T, the type strains of two marine Roseobacter genera.</title>
        <authorList>
            <person name="Thrash J.C."/>
            <person name="Cho J.C."/>
            <person name="Ferriera S."/>
            <person name="Johnson J."/>
            <person name="Vergin K.L."/>
            <person name="Giovannoni S.J."/>
        </authorList>
    </citation>
    <scope>NUCLEOTIDE SEQUENCE [LARGE SCALE GENOMIC DNA]</scope>
    <source>
        <strain evidence="2 3">HTCC2654</strain>
    </source>
</reference>
<evidence type="ECO:0000313" key="2">
    <source>
        <dbReference type="EMBL" id="EAQ12941.1"/>
    </source>
</evidence>